<dbReference type="AlphaFoldDB" id="A0AAD1RX39"/>
<evidence type="ECO:0000256" key="1">
    <source>
        <dbReference type="SAM" id="MobiDB-lite"/>
    </source>
</evidence>
<reference evidence="2" key="1">
    <citation type="submission" date="2022-03" db="EMBL/GenBank/DDBJ databases">
        <authorList>
            <person name="Alioto T."/>
            <person name="Alioto T."/>
            <person name="Gomez Garrido J."/>
        </authorList>
    </citation>
    <scope>NUCLEOTIDE SEQUENCE</scope>
</reference>
<keyword evidence="3" id="KW-1185">Reference proteome</keyword>
<organism evidence="2 3">
    <name type="scientific">Pelobates cultripes</name>
    <name type="common">Western spadefoot toad</name>
    <dbReference type="NCBI Taxonomy" id="61616"/>
    <lineage>
        <taxon>Eukaryota</taxon>
        <taxon>Metazoa</taxon>
        <taxon>Chordata</taxon>
        <taxon>Craniata</taxon>
        <taxon>Vertebrata</taxon>
        <taxon>Euteleostomi</taxon>
        <taxon>Amphibia</taxon>
        <taxon>Batrachia</taxon>
        <taxon>Anura</taxon>
        <taxon>Pelobatoidea</taxon>
        <taxon>Pelobatidae</taxon>
        <taxon>Pelobates</taxon>
    </lineage>
</organism>
<evidence type="ECO:0000313" key="3">
    <source>
        <dbReference type="Proteomes" id="UP001295444"/>
    </source>
</evidence>
<dbReference type="EMBL" id="OW240915">
    <property type="protein sequence ID" value="CAH2282963.1"/>
    <property type="molecule type" value="Genomic_DNA"/>
</dbReference>
<protein>
    <submittedName>
        <fullName evidence="2">Uncharacterized protein</fullName>
    </submittedName>
</protein>
<name>A0AAD1RX39_PELCU</name>
<evidence type="ECO:0000313" key="2">
    <source>
        <dbReference type="EMBL" id="CAH2282963.1"/>
    </source>
</evidence>
<sequence>MGSKSKKISVPLRSRVMEGAALLSPQLASSSSAPDSDDVSRSMDNSVPTLEEMISSIYKNLFGEEPEQEVIGHCATVAVRGNPEPQIDVRLRILMTSKSSGLRKEVEPCMPVAQRDSGSRGAFRPNSRGP</sequence>
<dbReference type="Proteomes" id="UP001295444">
    <property type="component" value="Chromosome 04"/>
</dbReference>
<accession>A0AAD1RX39</accession>
<feature type="region of interest" description="Disordered" evidence="1">
    <location>
        <begin position="23"/>
        <end position="47"/>
    </location>
</feature>
<proteinExistence type="predicted"/>
<gene>
    <name evidence="2" type="ORF">PECUL_23A007736</name>
</gene>
<feature type="compositionally biased region" description="Low complexity" evidence="1">
    <location>
        <begin position="23"/>
        <end position="34"/>
    </location>
</feature>